<proteinExistence type="predicted"/>
<evidence type="ECO:0000313" key="2">
    <source>
        <dbReference type="Proteomes" id="UP001295462"/>
    </source>
</evidence>
<name>A0AAU9QTB3_9VIBR</name>
<dbReference type="Proteomes" id="UP001295462">
    <property type="component" value="Unassembled WGS sequence"/>
</dbReference>
<comment type="caution">
    <text evidence="1">The sequence shown here is derived from an EMBL/GenBank/DDBJ whole genome shotgun (WGS) entry which is preliminary data.</text>
</comment>
<dbReference type="AlphaFoldDB" id="A0AAU9QTB3"/>
<evidence type="ECO:0000313" key="1">
    <source>
        <dbReference type="EMBL" id="CAH1601583.1"/>
    </source>
</evidence>
<sequence length="43" mass="5031">MSKKSGSCGCKQIEKEILDRFLQGNKYPTNLMYDIYGPLYFLH</sequence>
<accession>A0AAU9QTB3</accession>
<gene>
    <name evidence="1" type="ORF">THF1A12_50115</name>
</gene>
<protein>
    <submittedName>
        <fullName evidence="1">Uncharacterized protein</fullName>
    </submittedName>
</protein>
<dbReference type="EMBL" id="CAKMUD010000105">
    <property type="protein sequence ID" value="CAH1601583.1"/>
    <property type="molecule type" value="Genomic_DNA"/>
</dbReference>
<reference evidence="1" key="1">
    <citation type="submission" date="2022-01" db="EMBL/GenBank/DDBJ databases">
        <authorList>
            <person name="Lagorce A."/>
        </authorList>
    </citation>
    <scope>NUCLEOTIDE SEQUENCE</scope>
    <source>
        <strain evidence="1">Th15_F1_A12</strain>
    </source>
</reference>
<organism evidence="1 2">
    <name type="scientific">Vibrio jasicida</name>
    <dbReference type="NCBI Taxonomy" id="766224"/>
    <lineage>
        <taxon>Bacteria</taxon>
        <taxon>Pseudomonadati</taxon>
        <taxon>Pseudomonadota</taxon>
        <taxon>Gammaproteobacteria</taxon>
        <taxon>Vibrionales</taxon>
        <taxon>Vibrionaceae</taxon>
        <taxon>Vibrio</taxon>
    </lineage>
</organism>